<gene>
    <name evidence="2" type="ORF">GCM10011571_17300</name>
</gene>
<keyword evidence="1" id="KW-0732">Signal</keyword>
<organism evidence="2 3">
    <name type="scientific">Marinithermofilum abyssi</name>
    <dbReference type="NCBI Taxonomy" id="1571185"/>
    <lineage>
        <taxon>Bacteria</taxon>
        <taxon>Bacillati</taxon>
        <taxon>Bacillota</taxon>
        <taxon>Bacilli</taxon>
        <taxon>Bacillales</taxon>
        <taxon>Thermoactinomycetaceae</taxon>
        <taxon>Marinithermofilum</taxon>
    </lineage>
</organism>
<protein>
    <recommendedName>
        <fullName evidence="4">Lipoprotein</fullName>
    </recommendedName>
</protein>
<evidence type="ECO:0000313" key="2">
    <source>
        <dbReference type="EMBL" id="GGE16187.1"/>
    </source>
</evidence>
<reference evidence="2" key="2">
    <citation type="submission" date="2020-09" db="EMBL/GenBank/DDBJ databases">
        <authorList>
            <person name="Sun Q."/>
            <person name="Zhou Y."/>
        </authorList>
    </citation>
    <scope>NUCLEOTIDE SEQUENCE</scope>
    <source>
        <strain evidence="2">CGMCC 1.15179</strain>
    </source>
</reference>
<dbReference type="EMBL" id="BMHQ01000005">
    <property type="protein sequence ID" value="GGE16187.1"/>
    <property type="molecule type" value="Genomic_DNA"/>
</dbReference>
<evidence type="ECO:0008006" key="4">
    <source>
        <dbReference type="Google" id="ProtNLM"/>
    </source>
</evidence>
<feature type="chain" id="PRO_5039115215" description="Lipoprotein" evidence="1">
    <location>
        <begin position="21"/>
        <end position="148"/>
    </location>
</feature>
<keyword evidence="3" id="KW-1185">Reference proteome</keyword>
<name>A0A8J2VHG6_9BACL</name>
<dbReference type="AlphaFoldDB" id="A0A8J2VHG6"/>
<reference evidence="2" key="1">
    <citation type="journal article" date="2014" name="Int. J. Syst. Evol. Microbiol.">
        <title>Complete genome sequence of Corynebacterium casei LMG S-19264T (=DSM 44701T), isolated from a smear-ripened cheese.</title>
        <authorList>
            <consortium name="US DOE Joint Genome Institute (JGI-PGF)"/>
            <person name="Walter F."/>
            <person name="Albersmeier A."/>
            <person name="Kalinowski J."/>
            <person name="Ruckert C."/>
        </authorList>
    </citation>
    <scope>NUCLEOTIDE SEQUENCE</scope>
    <source>
        <strain evidence="2">CGMCC 1.15179</strain>
    </source>
</reference>
<dbReference type="PROSITE" id="PS51257">
    <property type="entry name" value="PROKAR_LIPOPROTEIN"/>
    <property type="match status" value="1"/>
</dbReference>
<dbReference type="Proteomes" id="UP000625210">
    <property type="component" value="Unassembled WGS sequence"/>
</dbReference>
<evidence type="ECO:0000256" key="1">
    <source>
        <dbReference type="SAM" id="SignalP"/>
    </source>
</evidence>
<accession>A0A8J2VHG6</accession>
<evidence type="ECO:0000313" key="3">
    <source>
        <dbReference type="Proteomes" id="UP000625210"/>
    </source>
</evidence>
<comment type="caution">
    <text evidence="2">The sequence shown here is derived from an EMBL/GenBank/DDBJ whole genome shotgun (WGS) entry which is preliminary data.</text>
</comment>
<sequence length="148" mass="16509">MNIRWIGLAGLCLSVFLVAAACTESASAPEKPKGPKLTPGEQTAIDFYKARYVEGDSKKVKRLLDKKVDWLKAVGKSPNKPISIQPYKGKTLTHDHGTYIILTPKQTYITVEVSQASGKWQVTDFDSIDQFEVNQVTDEGKWKKVKQP</sequence>
<feature type="signal peptide" evidence="1">
    <location>
        <begin position="1"/>
        <end position="20"/>
    </location>
</feature>
<proteinExistence type="predicted"/>
<dbReference type="RefSeq" id="WP_188647477.1">
    <property type="nucleotide sequence ID" value="NZ_BMHQ01000005.1"/>
</dbReference>